<evidence type="ECO:0000256" key="7">
    <source>
        <dbReference type="ARBA" id="ARBA00022857"/>
    </source>
</evidence>
<dbReference type="NCBIfam" id="TIGR00561">
    <property type="entry name" value="pntA"/>
    <property type="match status" value="1"/>
</dbReference>
<feature type="compositionally biased region" description="Basic and acidic residues" evidence="13">
    <location>
        <begin position="408"/>
        <end position="418"/>
    </location>
</feature>
<feature type="non-terminal residue" evidence="17">
    <location>
        <position position="520"/>
    </location>
</feature>
<name>A0A382EMY1_9ZZZZ</name>
<dbReference type="SUPFAM" id="SSF51735">
    <property type="entry name" value="NAD(P)-binding Rossmann-fold domains"/>
    <property type="match status" value="1"/>
</dbReference>
<dbReference type="Pfam" id="PF05222">
    <property type="entry name" value="AlaDh_PNT_N"/>
    <property type="match status" value="1"/>
</dbReference>
<dbReference type="NCBIfam" id="NF006942">
    <property type="entry name" value="PRK09424.1"/>
    <property type="match status" value="1"/>
</dbReference>
<evidence type="ECO:0000256" key="9">
    <source>
        <dbReference type="ARBA" id="ARBA00022989"/>
    </source>
</evidence>
<evidence type="ECO:0000256" key="4">
    <source>
        <dbReference type="ARBA" id="ARBA00022519"/>
    </source>
</evidence>
<reference evidence="17" key="1">
    <citation type="submission" date="2018-05" db="EMBL/GenBank/DDBJ databases">
        <authorList>
            <person name="Lanie J.A."/>
            <person name="Ng W.-L."/>
            <person name="Kazmierczak K.M."/>
            <person name="Andrzejewski T.M."/>
            <person name="Davidsen T.M."/>
            <person name="Wayne K.J."/>
            <person name="Tettelin H."/>
            <person name="Glass J.I."/>
            <person name="Rusch D."/>
            <person name="Podicherti R."/>
            <person name="Tsui H.-C.T."/>
            <person name="Winkler M.E."/>
        </authorList>
    </citation>
    <scope>NUCLEOTIDE SEQUENCE</scope>
</reference>
<keyword evidence="5 14" id="KW-0812">Transmembrane</keyword>
<dbReference type="InterPro" id="IPR036291">
    <property type="entry name" value="NAD(P)-bd_dom_sf"/>
</dbReference>
<dbReference type="InterPro" id="IPR007886">
    <property type="entry name" value="AlaDH/PNT_N"/>
</dbReference>
<dbReference type="SUPFAM" id="SSF52283">
    <property type="entry name" value="Formate/glycerate dehydrogenase catalytic domain-like"/>
    <property type="match status" value="1"/>
</dbReference>
<keyword evidence="8" id="KW-1278">Translocase</keyword>
<evidence type="ECO:0000256" key="3">
    <source>
        <dbReference type="ARBA" id="ARBA00022475"/>
    </source>
</evidence>
<dbReference type="GO" id="GO:0050661">
    <property type="term" value="F:NADP binding"/>
    <property type="evidence" value="ECO:0007669"/>
    <property type="project" value="TreeGrafter"/>
</dbReference>
<dbReference type="Pfam" id="PF12769">
    <property type="entry name" value="PNTB_4TM"/>
    <property type="match status" value="1"/>
</dbReference>
<evidence type="ECO:0000256" key="2">
    <source>
        <dbReference type="ARBA" id="ARBA00012943"/>
    </source>
</evidence>
<organism evidence="17">
    <name type="scientific">marine metagenome</name>
    <dbReference type="NCBI Taxonomy" id="408172"/>
    <lineage>
        <taxon>unclassified sequences</taxon>
        <taxon>metagenomes</taxon>
        <taxon>ecological metagenomes</taxon>
    </lineage>
</organism>
<dbReference type="EC" id="7.1.1.1" evidence="2"/>
<evidence type="ECO:0000259" key="16">
    <source>
        <dbReference type="SMART" id="SM01003"/>
    </source>
</evidence>
<feature type="domain" description="Alanine dehydrogenase/pyridine nucleotide transhydrogenase N-terminal" evidence="16">
    <location>
        <begin position="16"/>
        <end position="157"/>
    </location>
</feature>
<dbReference type="PANTHER" id="PTHR10160">
    <property type="entry name" value="NAD(P) TRANSHYDROGENASE"/>
    <property type="match status" value="1"/>
</dbReference>
<feature type="transmembrane region" description="Helical" evidence="14">
    <location>
        <begin position="428"/>
        <end position="446"/>
    </location>
</feature>
<dbReference type="AlphaFoldDB" id="A0A382EMY1"/>
<keyword evidence="11 14" id="KW-0472">Membrane</keyword>
<evidence type="ECO:0000256" key="5">
    <source>
        <dbReference type="ARBA" id="ARBA00022692"/>
    </source>
</evidence>
<dbReference type="InterPro" id="IPR007698">
    <property type="entry name" value="AlaDH/PNT_NAD(H)-bd"/>
</dbReference>
<keyword evidence="10" id="KW-0520">NAD</keyword>
<dbReference type="Pfam" id="PF01262">
    <property type="entry name" value="AlaDh_PNT_C"/>
    <property type="match status" value="1"/>
</dbReference>
<dbReference type="SMART" id="SM01003">
    <property type="entry name" value="AlaDh_PNT_N"/>
    <property type="match status" value="1"/>
</dbReference>
<keyword evidence="9 14" id="KW-1133">Transmembrane helix</keyword>
<evidence type="ECO:0000256" key="1">
    <source>
        <dbReference type="ARBA" id="ARBA00004429"/>
    </source>
</evidence>
<evidence type="ECO:0000313" key="17">
    <source>
        <dbReference type="EMBL" id="SVB52078.1"/>
    </source>
</evidence>
<dbReference type="SMART" id="SM01002">
    <property type="entry name" value="AlaDh_PNT_C"/>
    <property type="match status" value="1"/>
</dbReference>
<feature type="domain" description="Alanine dehydrogenase/pyridine nucleotide transhydrogenase NAD(H)-binding" evidence="15">
    <location>
        <begin position="166"/>
        <end position="330"/>
    </location>
</feature>
<feature type="transmembrane region" description="Helical" evidence="14">
    <location>
        <begin position="452"/>
        <end position="473"/>
    </location>
</feature>
<keyword evidence="7" id="KW-0521">NADP</keyword>
<dbReference type="InterPro" id="IPR024605">
    <property type="entry name" value="NADP_transhyd_a_C"/>
</dbReference>
<dbReference type="Gene3D" id="3.40.50.720">
    <property type="entry name" value="NAD(P)-binding Rossmann-like Domain"/>
    <property type="match status" value="2"/>
</dbReference>
<keyword evidence="4" id="KW-0997">Cell inner membrane</keyword>
<dbReference type="PIRSF" id="PIRSF000203">
    <property type="entry name" value="NADP_transhydrogenase_alpha"/>
    <property type="match status" value="1"/>
</dbReference>
<evidence type="ECO:0000256" key="12">
    <source>
        <dbReference type="ARBA" id="ARBA00048202"/>
    </source>
</evidence>
<gene>
    <name evidence="17" type="ORF">METZ01_LOCUS204932</name>
</gene>
<evidence type="ECO:0000256" key="8">
    <source>
        <dbReference type="ARBA" id="ARBA00022967"/>
    </source>
</evidence>
<dbReference type="FunFam" id="3.40.50.720:FF:000028">
    <property type="entry name" value="NAD(P) transhydrogenase subunit alpha"/>
    <property type="match status" value="1"/>
</dbReference>
<evidence type="ECO:0000259" key="15">
    <source>
        <dbReference type="SMART" id="SM01002"/>
    </source>
</evidence>
<keyword evidence="6" id="KW-0547">Nucleotide-binding</keyword>
<evidence type="ECO:0000256" key="13">
    <source>
        <dbReference type="SAM" id="MobiDB-lite"/>
    </source>
</evidence>
<evidence type="ECO:0000256" key="14">
    <source>
        <dbReference type="SAM" id="Phobius"/>
    </source>
</evidence>
<keyword evidence="3" id="KW-1003">Cell membrane</keyword>
<feature type="compositionally biased region" description="Pro residues" evidence="13">
    <location>
        <begin position="385"/>
        <end position="397"/>
    </location>
</feature>
<accession>A0A382EMY1</accession>
<dbReference type="InterPro" id="IPR026255">
    <property type="entry name" value="NADP_transhyd_a"/>
</dbReference>
<comment type="catalytic activity">
    <reaction evidence="12">
        <text>NAD(+) + NADPH + H(+)(in) = NADH + NADP(+) + H(+)(out)</text>
        <dbReference type="Rhea" id="RHEA:47992"/>
        <dbReference type="ChEBI" id="CHEBI:15378"/>
        <dbReference type="ChEBI" id="CHEBI:57540"/>
        <dbReference type="ChEBI" id="CHEBI:57783"/>
        <dbReference type="ChEBI" id="CHEBI:57945"/>
        <dbReference type="ChEBI" id="CHEBI:58349"/>
        <dbReference type="EC" id="7.1.1.1"/>
    </reaction>
</comment>
<dbReference type="GO" id="GO:0008750">
    <property type="term" value="F:proton-translocating NAD(P)+ transhydrogenase activity"/>
    <property type="evidence" value="ECO:0007669"/>
    <property type="project" value="UniProtKB-EC"/>
</dbReference>
<evidence type="ECO:0000256" key="10">
    <source>
        <dbReference type="ARBA" id="ARBA00023027"/>
    </source>
</evidence>
<evidence type="ECO:0000256" key="6">
    <source>
        <dbReference type="ARBA" id="ARBA00022741"/>
    </source>
</evidence>
<dbReference type="GO" id="GO:0006740">
    <property type="term" value="P:NADPH regeneration"/>
    <property type="evidence" value="ECO:0007669"/>
    <property type="project" value="TreeGrafter"/>
</dbReference>
<sequence>MFSKSIQDRETPMIIGVPKEIHSGERRVAVVPSTIGQLKKLGYEVIIEQGAGELANFPDNLYQDAGAELVEKPAEIWERADLLIKIRAPEMHPRLKKHEVSLLRSESTLIAMLDPSRNKPLVKKLAGTGGTALSTDAIPRISRAQSMDVLSSMANISGYRAMVEAAHFFGRLLSGQITAAGKIPPAKVLVIGAGVAGLSAIGTAKNLGAIVRSFDTRPAVKDEVKSMGAEFLELEFTEEGEGTGGYAKSMSKEFIEAEMTLFGQQAQDVDIIITTAAIPGKKAPKLITEKMVQSMRPGSVIVDLAAESGGNCALTKPGDLVREYGVFIVGFTDLPSRLPTQSSQLYSNNMLKLIQHFGEAETCKLDLEDEITRAITVSHQGEITWPPPEPKQPPPQPVSAKPQPIEPQKVEPSLKDPEMSGLSSSGRIIRWMGLGLGALLMVLIGFSGSSDFLTHITVFALACFVGYMVIWNVTPALHTPLMSVTNAISGIIVLGGLISFDVNPWLSGVAVFIATINIFG</sequence>
<comment type="subcellular location">
    <subcellularLocation>
        <location evidence="1">Cell inner membrane</location>
        <topology evidence="1">Multi-pass membrane protein</topology>
    </subcellularLocation>
</comment>
<dbReference type="CDD" id="cd05304">
    <property type="entry name" value="Rubrum_tdh"/>
    <property type="match status" value="1"/>
</dbReference>
<evidence type="ECO:0000256" key="11">
    <source>
        <dbReference type="ARBA" id="ARBA00023136"/>
    </source>
</evidence>
<protein>
    <recommendedName>
        <fullName evidence="2">proton-translocating NAD(P)(+) transhydrogenase</fullName>
        <ecNumber evidence="2">7.1.1.1</ecNumber>
    </recommendedName>
</protein>
<dbReference type="EMBL" id="UINC01045380">
    <property type="protein sequence ID" value="SVB52078.1"/>
    <property type="molecule type" value="Genomic_DNA"/>
</dbReference>
<proteinExistence type="predicted"/>
<feature type="region of interest" description="Disordered" evidence="13">
    <location>
        <begin position="381"/>
        <end position="422"/>
    </location>
</feature>
<dbReference type="GO" id="GO:0005886">
    <property type="term" value="C:plasma membrane"/>
    <property type="evidence" value="ECO:0007669"/>
    <property type="project" value="UniProtKB-SubCell"/>
</dbReference>
<dbReference type="PANTHER" id="PTHR10160:SF19">
    <property type="entry name" value="PROTON-TRANSLOCATING NAD(P)(+) TRANSHYDROGENASE"/>
    <property type="match status" value="1"/>
</dbReference>